<gene>
    <name evidence="10" type="ORF">GCM10010913_08650</name>
</gene>
<dbReference type="EMBL" id="BMIW01000004">
    <property type="protein sequence ID" value="GGF89531.1"/>
    <property type="molecule type" value="Genomic_DNA"/>
</dbReference>
<dbReference type="Proteomes" id="UP000608420">
    <property type="component" value="Unassembled WGS sequence"/>
</dbReference>
<dbReference type="InterPro" id="IPR017871">
    <property type="entry name" value="ABC_transporter-like_CS"/>
</dbReference>
<dbReference type="PROSITE" id="PS50929">
    <property type="entry name" value="ABC_TM1F"/>
    <property type="match status" value="1"/>
</dbReference>
<keyword evidence="2 7" id="KW-0812">Transmembrane</keyword>
<evidence type="ECO:0000256" key="6">
    <source>
        <dbReference type="ARBA" id="ARBA00023136"/>
    </source>
</evidence>
<reference evidence="11" key="1">
    <citation type="journal article" date="2019" name="Int. J. Syst. Evol. Microbiol.">
        <title>The Global Catalogue of Microorganisms (GCM) 10K type strain sequencing project: providing services to taxonomists for standard genome sequencing and annotation.</title>
        <authorList>
            <consortium name="The Broad Institute Genomics Platform"/>
            <consortium name="The Broad Institute Genome Sequencing Center for Infectious Disease"/>
            <person name="Wu L."/>
            <person name="Ma J."/>
        </authorList>
    </citation>
    <scope>NUCLEOTIDE SEQUENCE [LARGE SCALE GENOMIC DNA]</scope>
    <source>
        <strain evidence="11">CGMCC 1.15420</strain>
    </source>
</reference>
<protein>
    <submittedName>
        <fullName evidence="10">ABC transporter permease</fullName>
    </submittedName>
</protein>
<dbReference type="SUPFAM" id="SSF90123">
    <property type="entry name" value="ABC transporter transmembrane region"/>
    <property type="match status" value="1"/>
</dbReference>
<feature type="transmembrane region" description="Helical" evidence="7">
    <location>
        <begin position="147"/>
        <end position="163"/>
    </location>
</feature>
<dbReference type="InterPro" id="IPR003439">
    <property type="entry name" value="ABC_transporter-like_ATP-bd"/>
</dbReference>
<comment type="subcellular location">
    <subcellularLocation>
        <location evidence="1">Cell membrane</location>
        <topology evidence="1">Multi-pass membrane protein</topology>
    </subcellularLocation>
</comment>
<dbReference type="InterPro" id="IPR003593">
    <property type="entry name" value="AAA+_ATPase"/>
</dbReference>
<evidence type="ECO:0000256" key="1">
    <source>
        <dbReference type="ARBA" id="ARBA00004651"/>
    </source>
</evidence>
<feature type="transmembrane region" description="Helical" evidence="7">
    <location>
        <begin position="25"/>
        <end position="52"/>
    </location>
</feature>
<evidence type="ECO:0000313" key="11">
    <source>
        <dbReference type="Proteomes" id="UP000608420"/>
    </source>
</evidence>
<comment type="caution">
    <text evidence="10">The sequence shown here is derived from an EMBL/GenBank/DDBJ whole genome shotgun (WGS) entry which is preliminary data.</text>
</comment>
<dbReference type="PANTHER" id="PTHR24221">
    <property type="entry name" value="ATP-BINDING CASSETTE SUB-FAMILY B"/>
    <property type="match status" value="1"/>
</dbReference>
<dbReference type="Gene3D" id="3.40.50.300">
    <property type="entry name" value="P-loop containing nucleotide triphosphate hydrolases"/>
    <property type="match status" value="1"/>
</dbReference>
<dbReference type="InterPro" id="IPR011527">
    <property type="entry name" value="ABC1_TM_dom"/>
</dbReference>
<dbReference type="Pfam" id="PF00005">
    <property type="entry name" value="ABC_tran"/>
    <property type="match status" value="1"/>
</dbReference>
<dbReference type="CDD" id="cd07346">
    <property type="entry name" value="ABC_6TM_exporters"/>
    <property type="match status" value="1"/>
</dbReference>
<evidence type="ECO:0000256" key="7">
    <source>
        <dbReference type="SAM" id="Phobius"/>
    </source>
</evidence>
<keyword evidence="11" id="KW-1185">Reference proteome</keyword>
<evidence type="ECO:0000256" key="3">
    <source>
        <dbReference type="ARBA" id="ARBA00022741"/>
    </source>
</evidence>
<keyword evidence="6 7" id="KW-0472">Membrane</keyword>
<dbReference type="InterPro" id="IPR039421">
    <property type="entry name" value="Type_1_exporter"/>
</dbReference>
<dbReference type="PANTHER" id="PTHR24221:SF654">
    <property type="entry name" value="ATP-BINDING CASSETTE SUB-FAMILY B MEMBER 6"/>
    <property type="match status" value="1"/>
</dbReference>
<dbReference type="SMART" id="SM00382">
    <property type="entry name" value="AAA"/>
    <property type="match status" value="1"/>
</dbReference>
<dbReference type="Pfam" id="PF00664">
    <property type="entry name" value="ABC_membrane"/>
    <property type="match status" value="1"/>
</dbReference>
<feature type="domain" description="ABC transmembrane type-1" evidence="9">
    <location>
        <begin position="28"/>
        <end position="311"/>
    </location>
</feature>
<accession>A0ABQ1VQP7</accession>
<feature type="transmembrane region" description="Helical" evidence="7">
    <location>
        <begin position="64"/>
        <end position="85"/>
    </location>
</feature>
<feature type="transmembrane region" description="Helical" evidence="7">
    <location>
        <begin position="253"/>
        <end position="274"/>
    </location>
</feature>
<keyword evidence="4" id="KW-0067">ATP-binding</keyword>
<organism evidence="10 11">
    <name type="scientific">Paenibacillus aceti</name>
    <dbReference type="NCBI Taxonomy" id="1820010"/>
    <lineage>
        <taxon>Bacteria</taxon>
        <taxon>Bacillati</taxon>
        <taxon>Bacillota</taxon>
        <taxon>Bacilli</taxon>
        <taxon>Bacillales</taxon>
        <taxon>Paenibacillaceae</taxon>
        <taxon>Paenibacillus</taxon>
    </lineage>
</organism>
<sequence>MKKMKKIKKKNPLALLLHWAGRDRYWLILSMMLSMISGVCVIIPYLGIYRLIDAIFAGTGSPEFIWQNAFMIVASILIRFVLFGLSGIASHKGAYNALFRVRCMVVDRMSKVPLGALNERSTGELKTVINEDIEKLELFLAHNLPDLVHYMCGPVVIFIYLLTVNIPLALISLIPLVLAAAVMAIMFGNTDAMMDRANRSITNLNSVMIEYVSGMKLIKAYNMGSKSFQKYAGAIKEENDVWNEMSRKMGPPYAAFILIIECGMLLMVPLGGMFFLKGSLTASAFLLFAYVGSLYLTEIRPLQELGSAFAEVLSKVAKIEEIMNIPVMEGGTDFPPQHDIELRNVQFSYDGVTNALENCHLRINNKEKIALVGLSGAGKSTVISLISRFYDVQGGEVLIGGTNVKAINYEALLKNIAIVFQKTFLTRDTVFENIRMGSQASLEEVRAAAKQAQIDEFIMSLPDGYDTKVGGFGARFSGGEKQRIAIARAILKNAPILILDEATSAADPENQVEIDKAIHNLCRDKTVIIVAHRLAALKICDRVAVVENQTITCVGTHEEVRQKNKYYNQAWTDYEKARHITYQLKGGAAHAH</sequence>
<keyword evidence="5 7" id="KW-1133">Transmembrane helix</keyword>
<keyword evidence="3" id="KW-0547">Nucleotide-binding</keyword>
<evidence type="ECO:0000313" key="10">
    <source>
        <dbReference type="EMBL" id="GGF89531.1"/>
    </source>
</evidence>
<dbReference type="Gene3D" id="1.20.1560.10">
    <property type="entry name" value="ABC transporter type 1, transmembrane domain"/>
    <property type="match status" value="1"/>
</dbReference>
<dbReference type="SUPFAM" id="SSF52540">
    <property type="entry name" value="P-loop containing nucleoside triphosphate hydrolases"/>
    <property type="match status" value="1"/>
</dbReference>
<evidence type="ECO:0000256" key="4">
    <source>
        <dbReference type="ARBA" id="ARBA00022840"/>
    </source>
</evidence>
<dbReference type="InterPro" id="IPR027417">
    <property type="entry name" value="P-loop_NTPase"/>
</dbReference>
<evidence type="ECO:0000259" key="9">
    <source>
        <dbReference type="PROSITE" id="PS50929"/>
    </source>
</evidence>
<dbReference type="PROSITE" id="PS00211">
    <property type="entry name" value="ABC_TRANSPORTER_1"/>
    <property type="match status" value="1"/>
</dbReference>
<feature type="transmembrane region" description="Helical" evidence="7">
    <location>
        <begin position="169"/>
        <end position="189"/>
    </location>
</feature>
<dbReference type="InterPro" id="IPR036640">
    <property type="entry name" value="ABC1_TM_sf"/>
</dbReference>
<dbReference type="PROSITE" id="PS50893">
    <property type="entry name" value="ABC_TRANSPORTER_2"/>
    <property type="match status" value="1"/>
</dbReference>
<evidence type="ECO:0000256" key="2">
    <source>
        <dbReference type="ARBA" id="ARBA00022692"/>
    </source>
</evidence>
<evidence type="ECO:0000259" key="8">
    <source>
        <dbReference type="PROSITE" id="PS50893"/>
    </source>
</evidence>
<evidence type="ECO:0000256" key="5">
    <source>
        <dbReference type="ARBA" id="ARBA00022989"/>
    </source>
</evidence>
<proteinExistence type="predicted"/>
<feature type="domain" description="ABC transporter" evidence="8">
    <location>
        <begin position="340"/>
        <end position="573"/>
    </location>
</feature>
<name>A0ABQ1VQP7_9BACL</name>